<gene>
    <name evidence="10" type="ORF">RirG_095020</name>
</gene>
<evidence type="ECO:0000256" key="5">
    <source>
        <dbReference type="ARBA" id="ARBA00037847"/>
    </source>
</evidence>
<dbReference type="AlphaFoldDB" id="A0A015LAJ6"/>
<evidence type="ECO:0000256" key="4">
    <source>
        <dbReference type="ARBA" id="ARBA00023136"/>
    </source>
</evidence>
<dbReference type="GO" id="GO:0012505">
    <property type="term" value="C:endomembrane system"/>
    <property type="evidence" value="ECO:0007669"/>
    <property type="project" value="UniProtKB-SubCell"/>
</dbReference>
<protein>
    <submittedName>
        <fullName evidence="10">Erj5p</fullName>
    </submittedName>
</protein>
<dbReference type="EMBL" id="JEMT01016819">
    <property type="protein sequence ID" value="EXX69551.1"/>
    <property type="molecule type" value="Genomic_DNA"/>
</dbReference>
<dbReference type="InterPro" id="IPR052606">
    <property type="entry name" value="DnaJ_domain_protein"/>
</dbReference>
<proteinExistence type="predicted"/>
<dbReference type="PANTHER" id="PTHR44653">
    <property type="entry name" value="DNAJ HOMOLOG SUBFAMILY C MEMBER 1"/>
    <property type="match status" value="1"/>
</dbReference>
<dbReference type="OrthoDB" id="413400at2759"/>
<evidence type="ECO:0000256" key="7">
    <source>
        <dbReference type="SAM" id="Phobius"/>
    </source>
</evidence>
<dbReference type="Pfam" id="PF00226">
    <property type="entry name" value="DnaJ"/>
    <property type="match status" value="1"/>
</dbReference>
<keyword evidence="2 8" id="KW-0732">Signal</keyword>
<organism evidence="10 11">
    <name type="scientific">Rhizophagus irregularis (strain DAOM 197198w)</name>
    <name type="common">Glomus intraradices</name>
    <dbReference type="NCBI Taxonomy" id="1432141"/>
    <lineage>
        <taxon>Eukaryota</taxon>
        <taxon>Fungi</taxon>
        <taxon>Fungi incertae sedis</taxon>
        <taxon>Mucoromycota</taxon>
        <taxon>Glomeromycotina</taxon>
        <taxon>Glomeromycetes</taxon>
        <taxon>Glomerales</taxon>
        <taxon>Glomeraceae</taxon>
        <taxon>Rhizophagus</taxon>
    </lineage>
</organism>
<evidence type="ECO:0000256" key="2">
    <source>
        <dbReference type="ARBA" id="ARBA00022729"/>
    </source>
</evidence>
<feature type="signal peptide" evidence="8">
    <location>
        <begin position="1"/>
        <end position="27"/>
    </location>
</feature>
<evidence type="ECO:0000313" key="11">
    <source>
        <dbReference type="Proteomes" id="UP000022910"/>
    </source>
</evidence>
<dbReference type="SUPFAM" id="SSF46565">
    <property type="entry name" value="Chaperone J-domain"/>
    <property type="match status" value="1"/>
</dbReference>
<keyword evidence="3 7" id="KW-1133">Transmembrane helix</keyword>
<evidence type="ECO:0000256" key="6">
    <source>
        <dbReference type="SAM" id="MobiDB-lite"/>
    </source>
</evidence>
<accession>A0A015LAJ6</accession>
<dbReference type="SMR" id="A0A015LAJ6"/>
<sequence>MSSKNRFITFGFFVFLLILVLSPYVKAWDNEDHEIFTLVDDLEASEGNDVNFYSWLGLEPTATEEDINRAYRKLSLAVHPDKNPDAKSKEKFARLGRIKTILRNPEERKRYDFFLKNGVPKWRGTGYYYSRYRPGLGTVLIGLLVLISFLHYIILWINYFQEKNRIRHYIKESREIAWGKRMKKQQTKKRVFVNDLSFMVEGDHVFFLADDGGEYVLDEETVVRPKITDVIVFVLPGWFYNNIKKQFSVKKTNSLVNSEYEKEGFSSDDDRNEVVDNLRNKTRRRRGGNKRQNSKLKS</sequence>
<dbReference type="CDD" id="cd06257">
    <property type="entry name" value="DnaJ"/>
    <property type="match status" value="1"/>
</dbReference>
<feature type="compositionally biased region" description="Basic and acidic residues" evidence="6">
    <location>
        <begin position="261"/>
        <end position="279"/>
    </location>
</feature>
<dbReference type="InterPro" id="IPR036869">
    <property type="entry name" value="J_dom_sf"/>
</dbReference>
<dbReference type="InterPro" id="IPR001623">
    <property type="entry name" value="DnaJ_domain"/>
</dbReference>
<feature type="chain" id="PRO_5001476467" evidence="8">
    <location>
        <begin position="28"/>
        <end position="298"/>
    </location>
</feature>
<dbReference type="PRINTS" id="PR00625">
    <property type="entry name" value="JDOMAIN"/>
</dbReference>
<comment type="subcellular location">
    <subcellularLocation>
        <location evidence="5">Endomembrane system</location>
        <topology evidence="5">Single-pass membrane protein</topology>
    </subcellularLocation>
</comment>
<reference evidence="10 11" key="1">
    <citation type="submission" date="2014-02" db="EMBL/GenBank/DDBJ databases">
        <title>Single nucleus genome sequencing reveals high similarity among nuclei of an endomycorrhizal fungus.</title>
        <authorList>
            <person name="Lin K."/>
            <person name="Geurts R."/>
            <person name="Zhang Z."/>
            <person name="Limpens E."/>
            <person name="Saunders D.G."/>
            <person name="Mu D."/>
            <person name="Pang E."/>
            <person name="Cao H."/>
            <person name="Cha H."/>
            <person name="Lin T."/>
            <person name="Zhou Q."/>
            <person name="Shang Y."/>
            <person name="Li Y."/>
            <person name="Ivanov S."/>
            <person name="Sharma T."/>
            <person name="Velzen R.V."/>
            <person name="Ruijter N.D."/>
            <person name="Aanen D.K."/>
            <person name="Win J."/>
            <person name="Kamoun S."/>
            <person name="Bisseling T."/>
            <person name="Huang S."/>
        </authorList>
    </citation>
    <scope>NUCLEOTIDE SEQUENCE [LARGE SCALE GENOMIC DNA]</scope>
    <source>
        <strain evidence="11">DAOM197198w</strain>
    </source>
</reference>
<name>A0A015LAJ6_RHIIW</name>
<evidence type="ECO:0000313" key="10">
    <source>
        <dbReference type="EMBL" id="EXX69551.1"/>
    </source>
</evidence>
<feature type="transmembrane region" description="Helical" evidence="7">
    <location>
        <begin position="136"/>
        <end position="157"/>
    </location>
</feature>
<feature type="region of interest" description="Disordered" evidence="6">
    <location>
        <begin position="261"/>
        <end position="298"/>
    </location>
</feature>
<keyword evidence="11" id="KW-1185">Reference proteome</keyword>
<dbReference type="OMA" id="RRYDYFY"/>
<evidence type="ECO:0000256" key="1">
    <source>
        <dbReference type="ARBA" id="ARBA00022692"/>
    </source>
</evidence>
<evidence type="ECO:0000256" key="3">
    <source>
        <dbReference type="ARBA" id="ARBA00022989"/>
    </source>
</evidence>
<feature type="domain" description="J" evidence="9">
    <location>
        <begin position="51"/>
        <end position="115"/>
    </location>
</feature>
<dbReference type="Proteomes" id="UP000022910">
    <property type="component" value="Unassembled WGS sequence"/>
</dbReference>
<dbReference type="PROSITE" id="PS50076">
    <property type="entry name" value="DNAJ_2"/>
    <property type="match status" value="1"/>
</dbReference>
<evidence type="ECO:0000259" key="9">
    <source>
        <dbReference type="PROSITE" id="PS50076"/>
    </source>
</evidence>
<dbReference type="SMART" id="SM00271">
    <property type="entry name" value="DnaJ"/>
    <property type="match status" value="1"/>
</dbReference>
<feature type="compositionally biased region" description="Basic residues" evidence="6">
    <location>
        <begin position="280"/>
        <end position="298"/>
    </location>
</feature>
<evidence type="ECO:0000256" key="8">
    <source>
        <dbReference type="SAM" id="SignalP"/>
    </source>
</evidence>
<comment type="caution">
    <text evidence="10">The sequence shown here is derived from an EMBL/GenBank/DDBJ whole genome shotgun (WGS) entry which is preliminary data.</text>
</comment>
<dbReference type="Gene3D" id="1.10.287.110">
    <property type="entry name" value="DnaJ domain"/>
    <property type="match status" value="1"/>
</dbReference>
<dbReference type="PANTHER" id="PTHR44653:SF2">
    <property type="entry name" value="DNAJ HOMOLOG SUBFAMILY C MEMBER 1"/>
    <property type="match status" value="1"/>
</dbReference>
<dbReference type="HOGENOM" id="CLU_037236_2_0_1"/>
<keyword evidence="4 7" id="KW-0472">Membrane</keyword>
<keyword evidence="1 7" id="KW-0812">Transmembrane</keyword>
<dbReference type="STRING" id="1432141.A0A015LAJ6"/>